<evidence type="ECO:0000313" key="3">
    <source>
        <dbReference type="Proteomes" id="UP001501821"/>
    </source>
</evidence>
<keyword evidence="1" id="KW-1133">Transmembrane helix</keyword>
<proteinExistence type="predicted"/>
<evidence type="ECO:0000256" key="1">
    <source>
        <dbReference type="SAM" id="Phobius"/>
    </source>
</evidence>
<dbReference type="Proteomes" id="UP001501821">
    <property type="component" value="Unassembled WGS sequence"/>
</dbReference>
<gene>
    <name evidence="2" type="ORF">GCM10022242_06650</name>
</gene>
<name>A0ABP7I4U5_9ACTN</name>
<sequence>MLYLVVAMVFVLVVAALVVVYVAYPHRGERMPHTPWLGEALGKAADRVPVIEEDEYDLLRLTGDHQR</sequence>
<keyword evidence="1" id="KW-0812">Transmembrane</keyword>
<accession>A0ABP7I4U5</accession>
<reference evidence="3" key="1">
    <citation type="journal article" date="2019" name="Int. J. Syst. Evol. Microbiol.">
        <title>The Global Catalogue of Microorganisms (GCM) 10K type strain sequencing project: providing services to taxonomists for standard genome sequencing and annotation.</title>
        <authorList>
            <consortium name="The Broad Institute Genomics Platform"/>
            <consortium name="The Broad Institute Genome Sequencing Center for Infectious Disease"/>
            <person name="Wu L."/>
            <person name="Ma J."/>
        </authorList>
    </citation>
    <scope>NUCLEOTIDE SEQUENCE [LARGE SCALE GENOMIC DNA]</scope>
    <source>
        <strain evidence="3">JCM 16953</strain>
    </source>
</reference>
<feature type="transmembrane region" description="Helical" evidence="1">
    <location>
        <begin position="6"/>
        <end position="24"/>
    </location>
</feature>
<organism evidence="2 3">
    <name type="scientific">Nocardioides panacisoli</name>
    <dbReference type="NCBI Taxonomy" id="627624"/>
    <lineage>
        <taxon>Bacteria</taxon>
        <taxon>Bacillati</taxon>
        <taxon>Actinomycetota</taxon>
        <taxon>Actinomycetes</taxon>
        <taxon>Propionibacteriales</taxon>
        <taxon>Nocardioidaceae</taxon>
        <taxon>Nocardioides</taxon>
    </lineage>
</organism>
<dbReference type="EMBL" id="BAABAH010000002">
    <property type="protein sequence ID" value="GAA3806300.1"/>
    <property type="molecule type" value="Genomic_DNA"/>
</dbReference>
<dbReference type="RefSeq" id="WP_344772380.1">
    <property type="nucleotide sequence ID" value="NZ_BAABAH010000002.1"/>
</dbReference>
<keyword evidence="3" id="KW-1185">Reference proteome</keyword>
<keyword evidence="1" id="KW-0472">Membrane</keyword>
<comment type="caution">
    <text evidence="2">The sequence shown here is derived from an EMBL/GenBank/DDBJ whole genome shotgun (WGS) entry which is preliminary data.</text>
</comment>
<evidence type="ECO:0000313" key="2">
    <source>
        <dbReference type="EMBL" id="GAA3806300.1"/>
    </source>
</evidence>
<protein>
    <submittedName>
        <fullName evidence="2">Uncharacterized protein</fullName>
    </submittedName>
</protein>